<keyword evidence="2" id="KW-1185">Reference proteome</keyword>
<protein>
    <submittedName>
        <fullName evidence="1">Uncharacterized protein</fullName>
    </submittedName>
</protein>
<dbReference type="RefSeq" id="WP_025358322.1">
    <property type="nucleotide sequence ID" value="NZ_CP007155.1"/>
</dbReference>
<evidence type="ECO:0000313" key="1">
    <source>
        <dbReference type="EMBL" id="AHH98304.1"/>
    </source>
</evidence>
<proteinExistence type="predicted"/>
<dbReference type="OrthoDB" id="3606360at2"/>
<accession>W5WJG3</accession>
<gene>
    <name evidence="1" type="ORF">KALB_4942</name>
</gene>
<dbReference type="Proteomes" id="UP000019225">
    <property type="component" value="Chromosome"/>
</dbReference>
<dbReference type="KEGG" id="kal:KALB_4942"/>
<reference evidence="1 2" key="1">
    <citation type="journal article" date="2014" name="BMC Genomics">
        <title>Complete genome sequence of producer of the glycopeptide antibiotic Aculeximycin Kutzneria albida DSM 43870T, a representative of minor genus of Pseudonocardiaceae.</title>
        <authorList>
            <person name="Rebets Y."/>
            <person name="Tokovenko B."/>
            <person name="Lushchyk I."/>
            <person name="Ruckert C."/>
            <person name="Zaburannyi N."/>
            <person name="Bechthold A."/>
            <person name="Kalinowski J."/>
            <person name="Luzhetskyy A."/>
        </authorList>
    </citation>
    <scope>NUCLEOTIDE SEQUENCE [LARGE SCALE GENOMIC DNA]</scope>
    <source>
        <strain evidence="1">DSM 43870</strain>
    </source>
</reference>
<dbReference type="AlphaFoldDB" id="W5WJG3"/>
<sequence>MTTEDTLRCRRGTHCTNARTYTNTADDGTTRARVPDWATAPSGLCRMDTDTVRRAIEQALADYDELGELLGKGANPLTEPTGGTRELPVPIRLNVEALQAALVDELERWAWPVAERAGTYLHIGGRPNYRARRSVDVLLDSWPALLDLPMTAVMRWSGDARVVVEEDGVDGGLALLGLHDRVEALAGRSHRSDRLWTPCPACSRLSLERQEGDSHINCRRCRHRMTLDDYDNLSRILARAYEHDAA</sequence>
<name>W5WJG3_9PSEU</name>
<evidence type="ECO:0000313" key="2">
    <source>
        <dbReference type="Proteomes" id="UP000019225"/>
    </source>
</evidence>
<dbReference type="STRING" id="1449976.KALB_4942"/>
<dbReference type="EMBL" id="CP007155">
    <property type="protein sequence ID" value="AHH98304.1"/>
    <property type="molecule type" value="Genomic_DNA"/>
</dbReference>
<organism evidence="1 2">
    <name type="scientific">Kutzneria albida DSM 43870</name>
    <dbReference type="NCBI Taxonomy" id="1449976"/>
    <lineage>
        <taxon>Bacteria</taxon>
        <taxon>Bacillati</taxon>
        <taxon>Actinomycetota</taxon>
        <taxon>Actinomycetes</taxon>
        <taxon>Pseudonocardiales</taxon>
        <taxon>Pseudonocardiaceae</taxon>
        <taxon>Kutzneria</taxon>
    </lineage>
</organism>
<dbReference type="eggNOG" id="ENOG502ZU02">
    <property type="taxonomic scope" value="Bacteria"/>
</dbReference>
<dbReference type="HOGENOM" id="CLU_933418_0_0_11"/>